<dbReference type="RefSeq" id="WP_146588442.1">
    <property type="nucleotide sequence ID" value="NZ_SJPO01000007.1"/>
</dbReference>
<dbReference type="Pfam" id="PF12006">
    <property type="entry name" value="DUF3500"/>
    <property type="match status" value="1"/>
</dbReference>
<dbReference type="PANTHER" id="PTHR37489">
    <property type="entry name" value="DUF3500 DOMAIN-CONTAINING PROTEIN"/>
    <property type="match status" value="1"/>
</dbReference>
<sequence length="354" mass="39951" precursor="true">MHQFLSNLLLLFLALSWVALTPDRTSAHEAAQHQVNEEMRDAAVEFLSTLPDEQRQAATFAFDGPQRTDWQFVPMERVGLPLRDMTLEQRRAARKLMRSVLSDQGYLKATTIMSLERVLRLIEADREDVENIRNPEKYWFAVYGEPDADRPWGWRVEGHHLSLNLTSDGQLVVSTAPLFLGANPHEVRVGPRLGLRALGGEEDRFRALMGLFSEEQRRQASIASEAPRDVATVPGAPIDLGKPAGLPYSQMTPAQQSGLTEVVTGVLQNLRPELAAQELAEIERAGYSEIYFAWAGGLGPDENHYFRVHGPTFVFEYDNAQGNHSHLVWHSTKNDFGLDKLQQHYEQHEHAHAE</sequence>
<dbReference type="Proteomes" id="UP000318478">
    <property type="component" value="Unassembled WGS sequence"/>
</dbReference>
<organism evidence="2 3">
    <name type="scientific">Posidoniimonas polymericola</name>
    <dbReference type="NCBI Taxonomy" id="2528002"/>
    <lineage>
        <taxon>Bacteria</taxon>
        <taxon>Pseudomonadati</taxon>
        <taxon>Planctomycetota</taxon>
        <taxon>Planctomycetia</taxon>
        <taxon>Pirellulales</taxon>
        <taxon>Lacipirellulaceae</taxon>
        <taxon>Posidoniimonas</taxon>
    </lineage>
</organism>
<dbReference type="PANTHER" id="PTHR37489:SF1">
    <property type="entry name" value="DUF3500 DOMAIN-CONTAINING PROTEIN"/>
    <property type="match status" value="1"/>
</dbReference>
<evidence type="ECO:0000256" key="1">
    <source>
        <dbReference type="SAM" id="SignalP"/>
    </source>
</evidence>
<accession>A0A5C5YL13</accession>
<proteinExistence type="predicted"/>
<keyword evidence="3" id="KW-1185">Reference proteome</keyword>
<name>A0A5C5YL13_9BACT</name>
<keyword evidence="1" id="KW-0732">Signal</keyword>
<dbReference type="AlphaFoldDB" id="A0A5C5YL13"/>
<feature type="chain" id="PRO_5022968697" description="DUF3500 domain-containing protein" evidence="1">
    <location>
        <begin position="22"/>
        <end position="354"/>
    </location>
</feature>
<dbReference type="InterPro" id="IPR021889">
    <property type="entry name" value="DUF3500"/>
</dbReference>
<evidence type="ECO:0000313" key="2">
    <source>
        <dbReference type="EMBL" id="TWT75566.1"/>
    </source>
</evidence>
<comment type="caution">
    <text evidence="2">The sequence shown here is derived from an EMBL/GenBank/DDBJ whole genome shotgun (WGS) entry which is preliminary data.</text>
</comment>
<feature type="signal peptide" evidence="1">
    <location>
        <begin position="1"/>
        <end position="21"/>
    </location>
</feature>
<dbReference type="EMBL" id="SJPO01000007">
    <property type="protein sequence ID" value="TWT75566.1"/>
    <property type="molecule type" value="Genomic_DNA"/>
</dbReference>
<dbReference type="OrthoDB" id="581140at2"/>
<evidence type="ECO:0000313" key="3">
    <source>
        <dbReference type="Proteomes" id="UP000318478"/>
    </source>
</evidence>
<evidence type="ECO:0008006" key="4">
    <source>
        <dbReference type="Google" id="ProtNLM"/>
    </source>
</evidence>
<protein>
    <recommendedName>
        <fullName evidence="4">DUF3500 domain-containing protein</fullName>
    </recommendedName>
</protein>
<gene>
    <name evidence="2" type="ORF">Pla123a_30760</name>
</gene>
<reference evidence="2 3" key="1">
    <citation type="submission" date="2019-02" db="EMBL/GenBank/DDBJ databases">
        <title>Deep-cultivation of Planctomycetes and their phenomic and genomic characterization uncovers novel biology.</title>
        <authorList>
            <person name="Wiegand S."/>
            <person name="Jogler M."/>
            <person name="Boedeker C."/>
            <person name="Pinto D."/>
            <person name="Vollmers J."/>
            <person name="Rivas-Marin E."/>
            <person name="Kohn T."/>
            <person name="Peeters S.H."/>
            <person name="Heuer A."/>
            <person name="Rast P."/>
            <person name="Oberbeckmann S."/>
            <person name="Bunk B."/>
            <person name="Jeske O."/>
            <person name="Meyerdierks A."/>
            <person name="Storesund J.E."/>
            <person name="Kallscheuer N."/>
            <person name="Luecker S."/>
            <person name="Lage O.M."/>
            <person name="Pohl T."/>
            <person name="Merkel B.J."/>
            <person name="Hornburger P."/>
            <person name="Mueller R.-W."/>
            <person name="Bruemmer F."/>
            <person name="Labrenz M."/>
            <person name="Spormann A.M."/>
            <person name="Op Den Camp H."/>
            <person name="Overmann J."/>
            <person name="Amann R."/>
            <person name="Jetten M.S.M."/>
            <person name="Mascher T."/>
            <person name="Medema M.H."/>
            <person name="Devos D.P."/>
            <person name="Kaster A.-K."/>
            <person name="Ovreas L."/>
            <person name="Rohde M."/>
            <person name="Galperin M.Y."/>
            <person name="Jogler C."/>
        </authorList>
    </citation>
    <scope>NUCLEOTIDE SEQUENCE [LARGE SCALE GENOMIC DNA]</scope>
    <source>
        <strain evidence="2 3">Pla123a</strain>
    </source>
</reference>